<name>A0A0P7YYD0_9CYAN</name>
<sequence length="258" mass="29927">MALPLLNYAPKSQNQRVEGYTVQGDDQPRVYNAEALLEYSEMTDLIEAAYRQVFFYAFQADREATLESQLRNNQITVRDFIRGLFLSDTFLRNYYEKNSNYRFVEQVIQRALGRDAYNEREKIAWSIKIATKGVEGFIDELLGSDEYMENFGYDIVPYYRRRILPGREVGQRPFDIKSPRYNEYYRGILGFPQIIWQDQVRRFKPQEKKPSAGNPALYLDMARSVNARPASTPRVNTATINIGASVPFRKLGVPVNGN</sequence>
<organism evidence="8 9">
    <name type="scientific">Phormidesmis priestleyi Ana</name>
    <dbReference type="NCBI Taxonomy" id="1666911"/>
    <lineage>
        <taxon>Bacteria</taxon>
        <taxon>Bacillati</taxon>
        <taxon>Cyanobacteriota</taxon>
        <taxon>Cyanophyceae</taxon>
        <taxon>Leptolyngbyales</taxon>
        <taxon>Leptolyngbyaceae</taxon>
        <taxon>Phormidesmis</taxon>
    </lineage>
</organism>
<dbReference type="PATRIC" id="fig|1666911.3.peg.505"/>
<evidence type="ECO:0000256" key="5">
    <source>
        <dbReference type="ARBA" id="ARBA00023136"/>
    </source>
</evidence>
<keyword evidence="2" id="KW-0042">Antenna complex</keyword>
<proteinExistence type="inferred from homology"/>
<dbReference type="GO" id="GO:0015979">
    <property type="term" value="P:photosynthesis"/>
    <property type="evidence" value="ECO:0007669"/>
    <property type="project" value="InterPro"/>
</dbReference>
<evidence type="ECO:0000256" key="4">
    <source>
        <dbReference type="ARBA" id="ARBA00023078"/>
    </source>
</evidence>
<keyword evidence="3 6" id="KW-0605">Phycobilisome</keyword>
<comment type="subcellular location">
    <subcellularLocation>
        <location evidence="1">Endomembrane system</location>
    </subcellularLocation>
</comment>
<evidence type="ECO:0000256" key="2">
    <source>
        <dbReference type="ARBA" id="ARBA00022549"/>
    </source>
</evidence>
<feature type="domain" description="PBS-linker" evidence="7">
    <location>
        <begin position="11"/>
        <end position="188"/>
    </location>
</feature>
<dbReference type="GO" id="GO:0030089">
    <property type="term" value="C:phycobilisome"/>
    <property type="evidence" value="ECO:0007669"/>
    <property type="project" value="UniProtKB-UniRule"/>
</dbReference>
<keyword evidence="5" id="KW-0472">Membrane</keyword>
<dbReference type="Pfam" id="PF00427">
    <property type="entry name" value="PBS_linker_poly"/>
    <property type="match status" value="1"/>
</dbReference>
<evidence type="ECO:0000313" key="9">
    <source>
        <dbReference type="Proteomes" id="UP000050465"/>
    </source>
</evidence>
<accession>A0A0P7YYD0</accession>
<dbReference type="PIRSF" id="PIRSF005898">
    <property type="entry name" value="Phycobilisome_CpeC/CpcI"/>
    <property type="match status" value="1"/>
</dbReference>
<dbReference type="Gene3D" id="1.10.3130.20">
    <property type="entry name" value="Phycobilisome linker domain"/>
    <property type="match status" value="1"/>
</dbReference>
<dbReference type="PROSITE" id="PS51445">
    <property type="entry name" value="PBS_LINKER"/>
    <property type="match status" value="1"/>
</dbReference>
<dbReference type="AlphaFoldDB" id="A0A0P7YYD0"/>
<evidence type="ECO:0000256" key="3">
    <source>
        <dbReference type="ARBA" id="ARBA00022738"/>
    </source>
</evidence>
<comment type="similarity">
    <text evidence="6">Belongs to the phycobilisome linker protein family.</text>
</comment>
<dbReference type="EMBL" id="LJZR01000013">
    <property type="protein sequence ID" value="KPQ35288.1"/>
    <property type="molecule type" value="Genomic_DNA"/>
</dbReference>
<dbReference type="InterPro" id="IPR001297">
    <property type="entry name" value="PBS_linker_dom"/>
</dbReference>
<dbReference type="InterPro" id="IPR038255">
    <property type="entry name" value="PBS_linker_sf"/>
</dbReference>
<evidence type="ECO:0000256" key="6">
    <source>
        <dbReference type="PROSITE-ProRule" id="PRU00775"/>
    </source>
</evidence>
<evidence type="ECO:0000256" key="1">
    <source>
        <dbReference type="ARBA" id="ARBA00004308"/>
    </source>
</evidence>
<reference evidence="8 9" key="1">
    <citation type="submission" date="2015-09" db="EMBL/GenBank/DDBJ databases">
        <title>Identification and resolution of microdiversity through metagenomic sequencing of parallel consortia.</title>
        <authorList>
            <person name="Nelson W.C."/>
            <person name="Romine M.F."/>
            <person name="Lindemann S.R."/>
        </authorList>
    </citation>
    <scope>NUCLEOTIDE SEQUENCE [LARGE SCALE GENOMIC DNA]</scope>
    <source>
        <strain evidence="8">Ana</strain>
    </source>
</reference>
<gene>
    <name evidence="8" type="primary">cpcG-2</name>
    <name evidence="8" type="ORF">HLUCCA11_11405</name>
</gene>
<protein>
    <submittedName>
        <fullName evidence="8">Phycobilisome rod-core linker protein</fullName>
    </submittedName>
</protein>
<evidence type="ECO:0000313" key="8">
    <source>
        <dbReference type="EMBL" id="KPQ35288.1"/>
    </source>
</evidence>
<dbReference type="PANTHER" id="PTHR34011">
    <property type="entry name" value="PHYCOBILISOME 32.1 KDA LINKER POLYPEPTIDE, PHYCOCYANIN-ASSOCIATED, ROD 2-RELATED"/>
    <property type="match status" value="1"/>
</dbReference>
<dbReference type="InterPro" id="IPR016470">
    <property type="entry name" value="Phycobilisome"/>
</dbReference>
<keyword evidence="4" id="KW-0793">Thylakoid</keyword>
<dbReference type="GO" id="GO:0012505">
    <property type="term" value="C:endomembrane system"/>
    <property type="evidence" value="ECO:0007669"/>
    <property type="project" value="UniProtKB-SubCell"/>
</dbReference>
<dbReference type="Proteomes" id="UP000050465">
    <property type="component" value="Unassembled WGS sequence"/>
</dbReference>
<evidence type="ECO:0000259" key="7">
    <source>
        <dbReference type="PROSITE" id="PS51445"/>
    </source>
</evidence>
<comment type="caution">
    <text evidence="8">The sequence shown here is derived from an EMBL/GenBank/DDBJ whole genome shotgun (WGS) entry which is preliminary data.</text>
</comment>
<dbReference type="STRING" id="1666911.HLUCCA11_11405"/>